<name>A0A1G6D8T1_9HYPH</name>
<accession>A0A1G6D8T1</accession>
<organism evidence="2 3">
    <name type="scientific">Bauldia litoralis</name>
    <dbReference type="NCBI Taxonomy" id="665467"/>
    <lineage>
        <taxon>Bacteria</taxon>
        <taxon>Pseudomonadati</taxon>
        <taxon>Pseudomonadota</taxon>
        <taxon>Alphaproteobacteria</taxon>
        <taxon>Hyphomicrobiales</taxon>
        <taxon>Kaistiaceae</taxon>
        <taxon>Bauldia</taxon>
    </lineage>
</organism>
<dbReference type="OrthoDB" id="7618855at2"/>
<dbReference type="EMBL" id="FMXQ01000006">
    <property type="protein sequence ID" value="SDB41594.1"/>
    <property type="molecule type" value="Genomic_DNA"/>
</dbReference>
<evidence type="ECO:0000313" key="2">
    <source>
        <dbReference type="EMBL" id="SDB41594.1"/>
    </source>
</evidence>
<keyword evidence="3" id="KW-1185">Reference proteome</keyword>
<dbReference type="RefSeq" id="WP_090877837.1">
    <property type="nucleotide sequence ID" value="NZ_FMXQ01000006.1"/>
</dbReference>
<sequence>MRVIRLCKTILVASVALLFSLFALGNITDYGSNWAFVQHVMSMDTIFPDSTLRWRAITDPTLQTAVYWSIIAWQVLTALVLWVGAARMLAASSTGRFAATKPTAATGLTMAMLLYAVGFVAIGGEWFAMWQSEQWNGQDAAFRFITLAGIVLIVLLLPEPDGEARQSA</sequence>
<proteinExistence type="predicted"/>
<dbReference type="InterPro" id="IPR018681">
    <property type="entry name" value="DUF2165_transmembrane"/>
</dbReference>
<evidence type="ECO:0000313" key="3">
    <source>
        <dbReference type="Proteomes" id="UP000199071"/>
    </source>
</evidence>
<feature type="transmembrane region" description="Helical" evidence="1">
    <location>
        <begin position="140"/>
        <end position="157"/>
    </location>
</feature>
<keyword evidence="1" id="KW-0472">Membrane</keyword>
<keyword evidence="1" id="KW-0812">Transmembrane</keyword>
<feature type="transmembrane region" description="Helical" evidence="1">
    <location>
        <begin position="107"/>
        <end position="128"/>
    </location>
</feature>
<reference evidence="2 3" key="1">
    <citation type="submission" date="2016-10" db="EMBL/GenBank/DDBJ databases">
        <authorList>
            <person name="de Groot N.N."/>
        </authorList>
    </citation>
    <scope>NUCLEOTIDE SEQUENCE [LARGE SCALE GENOMIC DNA]</scope>
    <source>
        <strain evidence="2 3">ATCC 35022</strain>
    </source>
</reference>
<dbReference type="Pfam" id="PF09933">
    <property type="entry name" value="DUF2165"/>
    <property type="match status" value="1"/>
</dbReference>
<keyword evidence="1" id="KW-1133">Transmembrane helix</keyword>
<evidence type="ECO:0000256" key="1">
    <source>
        <dbReference type="SAM" id="Phobius"/>
    </source>
</evidence>
<feature type="transmembrane region" description="Helical" evidence="1">
    <location>
        <begin position="65"/>
        <end position="86"/>
    </location>
</feature>
<gene>
    <name evidence="2" type="ORF">SAMN02982931_03169</name>
</gene>
<dbReference type="Proteomes" id="UP000199071">
    <property type="component" value="Unassembled WGS sequence"/>
</dbReference>
<protein>
    <submittedName>
        <fullName evidence="2">Predicted small integral membrane protein</fullName>
    </submittedName>
</protein>
<dbReference type="AlphaFoldDB" id="A0A1G6D8T1"/>
<dbReference type="STRING" id="665467.SAMN02982931_03169"/>